<reference evidence="2 3" key="1">
    <citation type="submission" date="2017-12" db="EMBL/GenBank/DDBJ databases">
        <title>Mesoplasma syrphidae YJS, Complete Genome.</title>
        <authorList>
            <person name="Knight T.F."/>
            <person name="Citino T."/>
            <person name="Rubinstein R."/>
            <person name="Neuschaefer Z."/>
        </authorList>
    </citation>
    <scope>NUCLEOTIDE SEQUENCE [LARGE SCALE GENOMIC DNA]</scope>
    <source>
        <strain evidence="2 3">YJS</strain>
    </source>
</reference>
<sequence length="306" mass="35901">MNNEITVFKKNTVIQELISLHQISDQMLVVNEPILDEFVSVFIQCEPGPLKKCRQTTKGYAKTLEFTNGRFYIKLKKCAHWLTENKNYEMKQHFIYLDYDLDGFDFTIPEYLLDVEKNADLFTKDEIEKRKIFLKDALTRLQKGYSKGLYLYGEPGIGKTTLIKVLANHAAFKNYSVSFANVGNLINSEKNSWSESNKKTKNNQFISKFKRTDILFLDDIGGESVSNWWRDDFLFTILNYRMEHKKITFFTSNFSMEELKENYVIKGDNSAVEKTKQNRFMERIRTLAVSFELKGNNHRRASEKTQ</sequence>
<dbReference type="Pfam" id="PF01695">
    <property type="entry name" value="IstB_IS21"/>
    <property type="match status" value="1"/>
</dbReference>
<dbReference type="PANTHER" id="PTHR30050:SF4">
    <property type="entry name" value="ATP-BINDING PROTEIN RV3427C IN INSERTION SEQUENCE-RELATED"/>
    <property type="match status" value="1"/>
</dbReference>
<keyword evidence="2" id="KW-0067">ATP-binding</keyword>
<protein>
    <submittedName>
        <fullName evidence="2">ATP-binding protein</fullName>
    </submittedName>
</protein>
<dbReference type="Gene3D" id="3.40.50.300">
    <property type="entry name" value="P-loop containing nucleotide triphosphate hydrolases"/>
    <property type="match status" value="1"/>
</dbReference>
<dbReference type="PANTHER" id="PTHR30050">
    <property type="entry name" value="CHROMOSOMAL REPLICATION INITIATOR PROTEIN DNAA"/>
    <property type="match status" value="1"/>
</dbReference>
<dbReference type="InterPro" id="IPR027417">
    <property type="entry name" value="P-loop_NTPase"/>
</dbReference>
<dbReference type="SUPFAM" id="SSF52540">
    <property type="entry name" value="P-loop containing nucleoside triphosphate hydrolases"/>
    <property type="match status" value="1"/>
</dbReference>
<dbReference type="RefSeq" id="WP_036256482.1">
    <property type="nucleotide sequence ID" value="NZ_CP025257.1"/>
</dbReference>
<name>A0A2K9BMV4_9MOLU</name>
<dbReference type="Proteomes" id="UP000233419">
    <property type="component" value="Chromosome"/>
</dbReference>
<dbReference type="AlphaFoldDB" id="A0A2K9BMV4"/>
<dbReference type="OrthoDB" id="61127at2"/>
<keyword evidence="2" id="KW-0547">Nucleotide-binding</keyword>
<organism evidence="2 3">
    <name type="scientific">Mesoplasma syrphidae</name>
    <dbReference type="NCBI Taxonomy" id="225999"/>
    <lineage>
        <taxon>Bacteria</taxon>
        <taxon>Bacillati</taxon>
        <taxon>Mycoplasmatota</taxon>
        <taxon>Mollicutes</taxon>
        <taxon>Entomoplasmatales</taxon>
        <taxon>Entomoplasmataceae</taxon>
        <taxon>Mesoplasma</taxon>
    </lineage>
</organism>
<evidence type="ECO:0000313" key="2">
    <source>
        <dbReference type="EMBL" id="AUF83373.1"/>
    </source>
</evidence>
<evidence type="ECO:0000259" key="1">
    <source>
        <dbReference type="SMART" id="SM00382"/>
    </source>
</evidence>
<dbReference type="GO" id="GO:0006260">
    <property type="term" value="P:DNA replication"/>
    <property type="evidence" value="ECO:0007669"/>
    <property type="project" value="TreeGrafter"/>
</dbReference>
<gene>
    <name evidence="2" type="ORF">CXP39_00950</name>
</gene>
<dbReference type="EMBL" id="CP025257">
    <property type="protein sequence ID" value="AUF83373.1"/>
    <property type="molecule type" value="Genomic_DNA"/>
</dbReference>
<proteinExistence type="predicted"/>
<dbReference type="CDD" id="cd00009">
    <property type="entry name" value="AAA"/>
    <property type="match status" value="1"/>
</dbReference>
<feature type="domain" description="AAA+ ATPase" evidence="1">
    <location>
        <begin position="145"/>
        <end position="285"/>
    </location>
</feature>
<evidence type="ECO:0000313" key="3">
    <source>
        <dbReference type="Proteomes" id="UP000233419"/>
    </source>
</evidence>
<dbReference type="InterPro" id="IPR002611">
    <property type="entry name" value="IstB_ATP-bd"/>
</dbReference>
<dbReference type="InterPro" id="IPR003593">
    <property type="entry name" value="AAA+_ATPase"/>
</dbReference>
<dbReference type="KEGG" id="msyr:CXP39_00950"/>
<dbReference type="GO" id="GO:0005524">
    <property type="term" value="F:ATP binding"/>
    <property type="evidence" value="ECO:0007669"/>
    <property type="project" value="UniProtKB-KW"/>
</dbReference>
<keyword evidence="3" id="KW-1185">Reference proteome</keyword>
<accession>A0A2K9BMV4</accession>
<dbReference type="SMART" id="SM00382">
    <property type="entry name" value="AAA"/>
    <property type="match status" value="1"/>
</dbReference>